<dbReference type="AlphaFoldDB" id="A0A915PU70"/>
<protein>
    <submittedName>
        <fullName evidence="2">RRM domain-containing protein</fullName>
    </submittedName>
</protein>
<dbReference type="WBParaSite" id="sdigi.contig440.g8337.t1">
    <property type="protein sequence ID" value="sdigi.contig440.g8337.t1"/>
    <property type="gene ID" value="sdigi.contig440.g8337"/>
</dbReference>
<evidence type="ECO:0000313" key="2">
    <source>
        <dbReference type="WBParaSite" id="sdigi.contig440.g8337.t1"/>
    </source>
</evidence>
<keyword evidence="1" id="KW-1185">Reference proteome</keyword>
<proteinExistence type="predicted"/>
<organism evidence="1 2">
    <name type="scientific">Setaria digitata</name>
    <dbReference type="NCBI Taxonomy" id="48799"/>
    <lineage>
        <taxon>Eukaryota</taxon>
        <taxon>Metazoa</taxon>
        <taxon>Ecdysozoa</taxon>
        <taxon>Nematoda</taxon>
        <taxon>Chromadorea</taxon>
        <taxon>Rhabditida</taxon>
        <taxon>Spirurina</taxon>
        <taxon>Spiruromorpha</taxon>
        <taxon>Filarioidea</taxon>
        <taxon>Setariidae</taxon>
        <taxon>Setaria</taxon>
    </lineage>
</organism>
<sequence length="350" mass="39909">MQHRKLFNTAHSSVFYGWPTDYRKQLINLAPGHGVKVITELIGLVVGWTEWHITITAMDDRLAFPWALICSVPNKDSVPALREFTLWLTRTLQNEAIQYGFTHRFDKEPRVVFYTTPGNENEIRTTYSTIHKDHPEVIVVFHILPEPNSIEYKLMKELADEFDLIRQGVLFEKAITHFKDCDIKEVLGNIHQWFSRRISRLVALEKKTCGKFSLRIGEEGKHVTNITSFTMNNVAAAVLKIIIESRTHNKEVSIEVKVSVKAVVEVSGYPSICNEFEIANIFSGFRVVSITKSLIKGTLVEFANELHAAQAAIEYNKKWIDSKHSLSVLPIHPEVVKEVKAVLSNERVSS</sequence>
<reference evidence="2" key="1">
    <citation type="submission" date="2022-11" db="UniProtKB">
        <authorList>
            <consortium name="WormBaseParasite"/>
        </authorList>
    </citation>
    <scope>IDENTIFICATION</scope>
</reference>
<evidence type="ECO:0000313" key="1">
    <source>
        <dbReference type="Proteomes" id="UP000887581"/>
    </source>
</evidence>
<accession>A0A915PU70</accession>
<name>A0A915PU70_9BILA</name>
<dbReference type="Proteomes" id="UP000887581">
    <property type="component" value="Unplaced"/>
</dbReference>